<dbReference type="InterPro" id="IPR016197">
    <property type="entry name" value="Chromo-like_dom_sf"/>
</dbReference>
<evidence type="ECO:0000256" key="2">
    <source>
        <dbReference type="ARBA" id="ARBA00023242"/>
    </source>
</evidence>
<dbReference type="PROSITE" id="PS00598">
    <property type="entry name" value="CHROMO_1"/>
    <property type="match status" value="1"/>
</dbReference>
<protein>
    <recommendedName>
        <fullName evidence="4">Chromo domain-containing protein</fullName>
    </recommendedName>
</protein>
<dbReference type="Proteomes" id="UP000298390">
    <property type="component" value="Unassembled WGS sequence"/>
</dbReference>
<dbReference type="Pfam" id="PF17667">
    <property type="entry name" value="Pkinase_fungal"/>
    <property type="match status" value="2"/>
</dbReference>
<feature type="region of interest" description="Disordered" evidence="3">
    <location>
        <begin position="446"/>
        <end position="465"/>
    </location>
</feature>
<dbReference type="AlphaFoldDB" id="A0A4Y9Y4Y2"/>
<name>A0A4Y9Y4Y2_9APHY</name>
<dbReference type="PROSITE" id="PS50013">
    <property type="entry name" value="CHROMO_2"/>
    <property type="match status" value="1"/>
</dbReference>
<dbReference type="EMBL" id="SEKV01000486">
    <property type="protein sequence ID" value="TFY56657.1"/>
    <property type="molecule type" value="Genomic_DNA"/>
</dbReference>
<keyword evidence="2" id="KW-0539">Nucleus</keyword>
<dbReference type="GO" id="GO:0005634">
    <property type="term" value="C:nucleus"/>
    <property type="evidence" value="ECO:0007669"/>
    <property type="project" value="UniProtKB-SubCell"/>
</dbReference>
<dbReference type="PANTHER" id="PTHR38248:SF2">
    <property type="entry name" value="FUNK1 11"/>
    <property type="match status" value="1"/>
</dbReference>
<dbReference type="CDD" id="cd00024">
    <property type="entry name" value="CD_CSD"/>
    <property type="match status" value="1"/>
</dbReference>
<evidence type="ECO:0000313" key="6">
    <source>
        <dbReference type="Proteomes" id="UP000298390"/>
    </source>
</evidence>
<reference evidence="5 6" key="1">
    <citation type="submission" date="2019-01" db="EMBL/GenBank/DDBJ databases">
        <title>Genome sequencing of the rare red list fungi Fomitopsis rosea.</title>
        <authorList>
            <person name="Buettner E."/>
            <person name="Kellner H."/>
        </authorList>
    </citation>
    <scope>NUCLEOTIDE SEQUENCE [LARGE SCALE GENOMIC DNA]</scope>
    <source>
        <strain evidence="5 6">DSM 105464</strain>
    </source>
</reference>
<dbReference type="InterPro" id="IPR040976">
    <property type="entry name" value="Pkinase_fungal"/>
</dbReference>
<dbReference type="PANTHER" id="PTHR38248">
    <property type="entry name" value="FUNK1 6"/>
    <property type="match status" value="1"/>
</dbReference>
<dbReference type="Gene3D" id="2.40.50.40">
    <property type="match status" value="1"/>
</dbReference>
<organism evidence="5 6">
    <name type="scientific">Rhodofomes roseus</name>
    <dbReference type="NCBI Taxonomy" id="34475"/>
    <lineage>
        <taxon>Eukaryota</taxon>
        <taxon>Fungi</taxon>
        <taxon>Dikarya</taxon>
        <taxon>Basidiomycota</taxon>
        <taxon>Agaricomycotina</taxon>
        <taxon>Agaricomycetes</taxon>
        <taxon>Polyporales</taxon>
        <taxon>Rhodofomes</taxon>
    </lineage>
</organism>
<feature type="compositionally biased region" description="Polar residues" evidence="3">
    <location>
        <begin position="451"/>
        <end position="465"/>
    </location>
</feature>
<evidence type="ECO:0000256" key="3">
    <source>
        <dbReference type="SAM" id="MobiDB-lite"/>
    </source>
</evidence>
<dbReference type="InterPro" id="IPR000953">
    <property type="entry name" value="Chromo/chromo_shadow_dom"/>
</dbReference>
<feature type="compositionally biased region" description="Basic and acidic residues" evidence="3">
    <location>
        <begin position="1125"/>
        <end position="1138"/>
    </location>
</feature>
<evidence type="ECO:0000313" key="5">
    <source>
        <dbReference type="EMBL" id="TFY56657.1"/>
    </source>
</evidence>
<dbReference type="InterPro" id="IPR023779">
    <property type="entry name" value="Chromodomain_CS"/>
</dbReference>
<feature type="domain" description="Chromo" evidence="4">
    <location>
        <begin position="1035"/>
        <end position="1075"/>
    </location>
</feature>
<dbReference type="SMART" id="SM00298">
    <property type="entry name" value="CHROMO"/>
    <property type="match status" value="1"/>
</dbReference>
<dbReference type="SUPFAM" id="SSF54160">
    <property type="entry name" value="Chromo domain-like"/>
    <property type="match status" value="1"/>
</dbReference>
<gene>
    <name evidence="5" type="ORF">EVJ58_g7506</name>
</gene>
<sequence>MAPRRTKVKQQQKSWRGIIAPHITHITNPISDFLEYFVPGESVGSSISVPRRTPFDTPSRLRSEKKLNESLTRGFNVLVADFPRAKMPVFVNNDRAPIKFPYKIRGRRHHTAQPDVLALSPGQTSIRTHADPWRNVAFVIETKLKEDEDPMSAYSAAHEETLNQLSKSARNLLVSQSRLFVFAIGVYGTLSRIFRFDHSGAVCSRAFRYTNIQGRRLLLDFFHRFTHPLHEECQVVGADPTVELVSPHERAAVVKMLRDAGVDHKDSKEASKVYRYGRVRHSDGRDKTYLAYNLEFIDPNLLSRATTVWEAIEVGPNRKPAGHPVIIKDSWRKSDTQRELDQYECIFSSTHAPADLPGIARYCSPAALTDTDGEPPYDGAILYEFSKFWRFVRSTHKNCEILQRRQPSGLHRVAVDSDLTRNKRTHFTAAVARRFNVSRCSLPPDIHLPRRQTTSSPMAQPTPRQMKSRVYTIVQADALQSSEVNKHAWRSEVEGKIVEMDIDIELFLSYFMPSVAEMPPLQAADPFDVPVGGKETDMYKPLCDGLKNLVKDFPKQKRPSFRNNAHDEIKFPFLLCQQDQHATKPDVVASLPGRTFPPRKKDDDHDRWRDISVVFELKNVESEDPMLYCSERNDETLVQLSKSARNILVSQSRLCAFAIGVYGSTARIFRFDHAGAVCTRSFKYGEDNGAVLYEFLWRLVHPTREDCDIVGADPTVRFASANTPEVNRILRKADVEVTSETRKACRWVTIDPAENRRAKKYLVYELLFINPRLFSRATTIWKALELDEDGEPTGTHVVIKESWRQLARDAELLHWKRIRAHVAPHLLPTDMENEQWDQVAEEAFMEVWNAEWRGLAAFSLGADLGEDEELRADVEAPVGHRTWTGVHQCHGAHQWFERSHMRLVSTTIGTPISQFPKTREMIQVLRDAIYGHQLAFEAGVIQRDVSEGNVMSVNGRGFLHDLDYGFNWKATLYALGYEDTIESWEEFARTGKGKPREGVDGRALAAEHAQQAQGTKEKTVPPPRPVINRQGIEEYFVDAVIAERKTAEGKRYLVKWTGYGDEWNSWEPLQNVRGCVAFSHWLSLPREDRKQLSAQHANDAVGMGEPPRGARPNAVTTDVGTADPGKIRDECKQRTKSL</sequence>
<dbReference type="STRING" id="34475.A0A4Y9Y4Y2"/>
<dbReference type="Pfam" id="PF00385">
    <property type="entry name" value="Chromo"/>
    <property type="match status" value="1"/>
</dbReference>
<accession>A0A4Y9Y4Y2</accession>
<feature type="region of interest" description="Disordered" evidence="3">
    <location>
        <begin position="1092"/>
        <end position="1138"/>
    </location>
</feature>
<evidence type="ECO:0000256" key="1">
    <source>
        <dbReference type="ARBA" id="ARBA00004123"/>
    </source>
</evidence>
<feature type="region of interest" description="Disordered" evidence="3">
    <location>
        <begin position="1006"/>
        <end position="1025"/>
    </location>
</feature>
<dbReference type="GO" id="GO:0006338">
    <property type="term" value="P:chromatin remodeling"/>
    <property type="evidence" value="ECO:0007669"/>
    <property type="project" value="UniProtKB-ARBA"/>
</dbReference>
<comment type="caution">
    <text evidence="5">The sequence shown here is derived from an EMBL/GenBank/DDBJ whole genome shotgun (WGS) entry which is preliminary data.</text>
</comment>
<evidence type="ECO:0000259" key="4">
    <source>
        <dbReference type="PROSITE" id="PS50013"/>
    </source>
</evidence>
<comment type="subcellular location">
    <subcellularLocation>
        <location evidence="1">Nucleus</location>
    </subcellularLocation>
</comment>
<proteinExistence type="predicted"/>
<dbReference type="InterPro" id="IPR023780">
    <property type="entry name" value="Chromo_domain"/>
</dbReference>